<feature type="domain" description="Methyltransferase" evidence="1">
    <location>
        <begin position="61"/>
        <end position="149"/>
    </location>
</feature>
<evidence type="ECO:0000259" key="1">
    <source>
        <dbReference type="Pfam" id="PF13649"/>
    </source>
</evidence>
<proteinExistence type="predicted"/>
<dbReference type="Pfam" id="PF13649">
    <property type="entry name" value="Methyltransf_25"/>
    <property type="match status" value="1"/>
</dbReference>
<dbReference type="AlphaFoldDB" id="A0A1G5NZS7"/>
<dbReference type="STRING" id="1120955.SAMN03080610_02892"/>
<dbReference type="RefSeq" id="WP_092814687.1">
    <property type="nucleotide sequence ID" value="NZ_FMVW01000007.1"/>
</dbReference>
<dbReference type="Gene3D" id="3.40.50.150">
    <property type="entry name" value="Vaccinia Virus protein VP39"/>
    <property type="match status" value="1"/>
</dbReference>
<dbReference type="EMBL" id="FMVW01000007">
    <property type="protein sequence ID" value="SCZ42281.1"/>
    <property type="molecule type" value="Genomic_DNA"/>
</dbReference>
<dbReference type="CDD" id="cd02440">
    <property type="entry name" value="AdoMet_MTases"/>
    <property type="match status" value="1"/>
</dbReference>
<dbReference type="SUPFAM" id="SSF53335">
    <property type="entry name" value="S-adenosyl-L-methionine-dependent methyltransferases"/>
    <property type="match status" value="1"/>
</dbReference>
<dbReference type="InterPro" id="IPR050508">
    <property type="entry name" value="Methyltransf_Superfamily"/>
</dbReference>
<name>A0A1G5NZS7_AFIMA</name>
<keyword evidence="2" id="KW-0489">Methyltransferase</keyword>
<dbReference type="Proteomes" id="UP000199347">
    <property type="component" value="Unassembled WGS sequence"/>
</dbReference>
<dbReference type="OrthoDB" id="9807911at2"/>
<keyword evidence="2" id="KW-0808">Transferase</keyword>
<sequence length="206" mass="22066">MSDNPILKRVYALAGDRDETRNVYAAWAKDYDTDTLRGMGYVAPKLAAAALADLVDDTARVLDAGCGTGLVGAELSRHGLGAVDGIDLSPGMLEVAAEKNVYRNLDVADLTEPLKIADDSYDAAISVGVFTSGHVGPEAIADLARVVKKNAPLVITVHENVWEAQAYPDALTRFEANGHLRINGLIDAPYHEREGYRCRLCLLSAA</sequence>
<dbReference type="GO" id="GO:0008757">
    <property type="term" value="F:S-adenosylmethionine-dependent methyltransferase activity"/>
    <property type="evidence" value="ECO:0007669"/>
    <property type="project" value="InterPro"/>
</dbReference>
<gene>
    <name evidence="2" type="ORF">SAMN03080610_02892</name>
</gene>
<evidence type="ECO:0000313" key="3">
    <source>
        <dbReference type="Proteomes" id="UP000199347"/>
    </source>
</evidence>
<protein>
    <submittedName>
        <fullName evidence="2">Methyltransferase domain-containing protein</fullName>
    </submittedName>
</protein>
<dbReference type="PANTHER" id="PTHR42912">
    <property type="entry name" value="METHYLTRANSFERASE"/>
    <property type="match status" value="1"/>
</dbReference>
<accession>A0A1G5NZS7</accession>
<dbReference type="InterPro" id="IPR029063">
    <property type="entry name" value="SAM-dependent_MTases_sf"/>
</dbReference>
<dbReference type="InterPro" id="IPR041698">
    <property type="entry name" value="Methyltransf_25"/>
</dbReference>
<keyword evidence="3" id="KW-1185">Reference proteome</keyword>
<evidence type="ECO:0000313" key="2">
    <source>
        <dbReference type="EMBL" id="SCZ42281.1"/>
    </source>
</evidence>
<reference evidence="2 3" key="1">
    <citation type="submission" date="2016-10" db="EMBL/GenBank/DDBJ databases">
        <authorList>
            <person name="de Groot N.N."/>
        </authorList>
    </citation>
    <scope>NUCLEOTIDE SEQUENCE [LARGE SCALE GENOMIC DNA]</scope>
    <source>
        <strain evidence="2 3">DSM 2698</strain>
    </source>
</reference>
<organism evidence="2 3">
    <name type="scientific">Afifella marina DSM 2698</name>
    <dbReference type="NCBI Taxonomy" id="1120955"/>
    <lineage>
        <taxon>Bacteria</taxon>
        <taxon>Pseudomonadati</taxon>
        <taxon>Pseudomonadota</taxon>
        <taxon>Alphaproteobacteria</taxon>
        <taxon>Hyphomicrobiales</taxon>
        <taxon>Afifellaceae</taxon>
        <taxon>Afifella</taxon>
    </lineage>
</organism>
<dbReference type="GO" id="GO:0032259">
    <property type="term" value="P:methylation"/>
    <property type="evidence" value="ECO:0007669"/>
    <property type="project" value="UniProtKB-KW"/>
</dbReference>